<name>A0A5S4EJ39_9PROT</name>
<dbReference type="Proteomes" id="UP000306324">
    <property type="component" value="Unassembled WGS sequence"/>
</dbReference>
<sequence>MTSIALMLLQESPGQAHYGVLTSMVPVKQQFGLVLLDRISK</sequence>
<organism evidence="1 2">
    <name type="scientific">Candidatus Accumulibacter phosphatis</name>
    <dbReference type="NCBI Taxonomy" id="327160"/>
    <lineage>
        <taxon>Bacteria</taxon>
        <taxon>Pseudomonadati</taxon>
        <taxon>Pseudomonadota</taxon>
        <taxon>Betaproteobacteria</taxon>
        <taxon>Candidatus Accumulibacter</taxon>
    </lineage>
</organism>
<dbReference type="EMBL" id="SWAD01000103">
    <property type="protein sequence ID" value="TMQ75331.1"/>
    <property type="molecule type" value="Genomic_DNA"/>
</dbReference>
<evidence type="ECO:0000313" key="2">
    <source>
        <dbReference type="Proteomes" id="UP000306324"/>
    </source>
</evidence>
<proteinExistence type="predicted"/>
<accession>A0A5S4EJ39</accession>
<keyword evidence="2" id="KW-1185">Reference proteome</keyword>
<reference evidence="1 2" key="1">
    <citation type="submission" date="2019-04" db="EMBL/GenBank/DDBJ databases">
        <title>A novel phosphate-accumulating bacterium identified in bioreactor for phosphate removal from wastewater.</title>
        <authorList>
            <person name="Kotlyarov R.Y."/>
            <person name="Beletsky A.V."/>
            <person name="Kallistova A.Y."/>
            <person name="Dorofeev A.G."/>
            <person name="Nikolaev Y.Y."/>
            <person name="Pimenov N.V."/>
            <person name="Ravin N.V."/>
            <person name="Mardanov A.V."/>
        </authorList>
    </citation>
    <scope>NUCLEOTIDE SEQUENCE [LARGE SCALE GENOMIC DNA]</scope>
    <source>
        <strain evidence="1 2">Bin19</strain>
    </source>
</reference>
<protein>
    <submittedName>
        <fullName evidence="1">Uncharacterized protein</fullName>
    </submittedName>
</protein>
<comment type="caution">
    <text evidence="1">The sequence shown here is derived from an EMBL/GenBank/DDBJ whole genome shotgun (WGS) entry which is preliminary data.</text>
</comment>
<gene>
    <name evidence="1" type="ORF">ACCUM_1414</name>
</gene>
<evidence type="ECO:0000313" key="1">
    <source>
        <dbReference type="EMBL" id="TMQ75331.1"/>
    </source>
</evidence>
<dbReference type="AlphaFoldDB" id="A0A5S4EJ39"/>